<gene>
    <name evidence="2" type="ordered locus">P9211_12521</name>
</gene>
<evidence type="ECO:0000313" key="2">
    <source>
        <dbReference type="EMBL" id="ABX09183.1"/>
    </source>
</evidence>
<name>A9BBH1_PROM4</name>
<keyword evidence="3" id="KW-1185">Reference proteome</keyword>
<dbReference type="EMBL" id="CP000878">
    <property type="protein sequence ID" value="ABX09183.1"/>
    <property type="molecule type" value="Genomic_DNA"/>
</dbReference>
<dbReference type="KEGG" id="pmj:P9211_12521"/>
<reference evidence="2 3" key="1">
    <citation type="journal article" date="2007" name="PLoS Genet.">
        <title>Patterns and implications of gene gain and loss in the evolution of Prochlorococcus.</title>
        <authorList>
            <person name="Kettler G.C."/>
            <person name="Martiny A.C."/>
            <person name="Huang K."/>
            <person name="Zucker J."/>
            <person name="Coleman M.L."/>
            <person name="Rodrigue S."/>
            <person name="Chen F."/>
            <person name="Lapidus A."/>
            <person name="Ferriera S."/>
            <person name="Johnson J."/>
            <person name="Steglich C."/>
            <person name="Church G.M."/>
            <person name="Richardson P."/>
            <person name="Chisholm S.W."/>
        </authorList>
    </citation>
    <scope>NUCLEOTIDE SEQUENCE [LARGE SCALE GENOMIC DNA]</scope>
    <source>
        <strain evidence="3">MIT 9211</strain>
    </source>
</reference>
<dbReference type="AlphaFoldDB" id="A9BBH1"/>
<dbReference type="HOGENOM" id="CLU_3028760_0_0_3"/>
<proteinExistence type="predicted"/>
<dbReference type="Proteomes" id="UP000000788">
    <property type="component" value="Chromosome"/>
</dbReference>
<organism evidence="2 3">
    <name type="scientific">Prochlorococcus marinus (strain MIT 9211)</name>
    <dbReference type="NCBI Taxonomy" id="93059"/>
    <lineage>
        <taxon>Bacteria</taxon>
        <taxon>Bacillati</taxon>
        <taxon>Cyanobacteriota</taxon>
        <taxon>Cyanophyceae</taxon>
        <taxon>Synechococcales</taxon>
        <taxon>Prochlorococcaceae</taxon>
        <taxon>Prochlorococcus</taxon>
    </lineage>
</organism>
<sequence length="55" mass="6353">MKRYPPVFRIVQLWEKYVGDMLGILMEYVGDLLVAMNLVLLVIKNSAKTIDNLNI</sequence>
<keyword evidence="1" id="KW-0472">Membrane</keyword>
<keyword evidence="1" id="KW-0812">Transmembrane</keyword>
<evidence type="ECO:0000313" key="3">
    <source>
        <dbReference type="Proteomes" id="UP000000788"/>
    </source>
</evidence>
<feature type="transmembrane region" description="Helical" evidence="1">
    <location>
        <begin position="21"/>
        <end position="43"/>
    </location>
</feature>
<keyword evidence="1" id="KW-1133">Transmembrane helix</keyword>
<accession>A9BBH1</accession>
<evidence type="ECO:0000256" key="1">
    <source>
        <dbReference type="SAM" id="Phobius"/>
    </source>
</evidence>
<protein>
    <submittedName>
        <fullName evidence="2">Uncharacterized protein</fullName>
    </submittedName>
</protein>